<name>A0A162PZT9_PHYB8</name>
<accession>A0A162PZT9</accession>
<proteinExistence type="predicted"/>
<dbReference type="Proteomes" id="UP000077315">
    <property type="component" value="Unassembled WGS sequence"/>
</dbReference>
<protein>
    <submittedName>
        <fullName evidence="1">Uncharacterized protein</fullName>
    </submittedName>
</protein>
<organism evidence="1 2">
    <name type="scientific">Phycomyces blakesleeanus (strain ATCC 8743b / DSM 1359 / FGSC 10004 / NBRC 33097 / NRRL 1555)</name>
    <dbReference type="NCBI Taxonomy" id="763407"/>
    <lineage>
        <taxon>Eukaryota</taxon>
        <taxon>Fungi</taxon>
        <taxon>Fungi incertae sedis</taxon>
        <taxon>Mucoromycota</taxon>
        <taxon>Mucoromycotina</taxon>
        <taxon>Mucoromycetes</taxon>
        <taxon>Mucorales</taxon>
        <taxon>Phycomycetaceae</taxon>
        <taxon>Phycomyces</taxon>
    </lineage>
</organism>
<evidence type="ECO:0000313" key="2">
    <source>
        <dbReference type="Proteomes" id="UP000077315"/>
    </source>
</evidence>
<dbReference type="RefSeq" id="XP_018295577.1">
    <property type="nucleotide sequence ID" value="XM_018440681.1"/>
</dbReference>
<dbReference type="AlphaFoldDB" id="A0A162PZT9"/>
<dbReference type="GeneID" id="29001587"/>
<keyword evidence="2" id="KW-1185">Reference proteome</keyword>
<reference evidence="2" key="1">
    <citation type="submission" date="2015-06" db="EMBL/GenBank/DDBJ databases">
        <title>Expansion of signal transduction pathways in fungi by whole-genome duplication.</title>
        <authorList>
            <consortium name="DOE Joint Genome Institute"/>
            <person name="Corrochano L.M."/>
            <person name="Kuo A."/>
            <person name="Marcet-Houben M."/>
            <person name="Polaino S."/>
            <person name="Salamov A."/>
            <person name="Villalobos J.M."/>
            <person name="Alvarez M.I."/>
            <person name="Avalos J."/>
            <person name="Benito E.P."/>
            <person name="Benoit I."/>
            <person name="Burger G."/>
            <person name="Camino L.P."/>
            <person name="Canovas D."/>
            <person name="Cerda-Olmedo E."/>
            <person name="Cheng J.-F."/>
            <person name="Dominguez A."/>
            <person name="Elias M."/>
            <person name="Eslava A.P."/>
            <person name="Glaser F."/>
            <person name="Grimwood J."/>
            <person name="Gutierrez G."/>
            <person name="Heitman J."/>
            <person name="Henrissat B."/>
            <person name="Iturriaga E.A."/>
            <person name="Lang B.F."/>
            <person name="Lavin J.L."/>
            <person name="Lee S."/>
            <person name="Li W."/>
            <person name="Lindquist E."/>
            <person name="Lopez-Garcia S."/>
            <person name="Luque E.M."/>
            <person name="Marcos A.T."/>
            <person name="Martin J."/>
            <person name="McCluskey K."/>
            <person name="Medina H.R."/>
            <person name="Miralles-Duran A."/>
            <person name="Miyazaki A."/>
            <person name="Munoz-Torres E."/>
            <person name="Oguiza J.A."/>
            <person name="Ohm R."/>
            <person name="Olmedo M."/>
            <person name="Orejas M."/>
            <person name="Ortiz-Castellanos L."/>
            <person name="Pisabarro A.G."/>
            <person name="Rodriguez-Romero J."/>
            <person name="Ruiz-Herrera J."/>
            <person name="Ruiz-Vazquez R."/>
            <person name="Sanz C."/>
            <person name="Schackwitz W."/>
            <person name="Schmutz J."/>
            <person name="Shahriari M."/>
            <person name="Shelest E."/>
            <person name="Silva-Franco F."/>
            <person name="Soanes D."/>
            <person name="Syed K."/>
            <person name="Tagua V.G."/>
            <person name="Talbot N.J."/>
            <person name="Thon M."/>
            <person name="De vries R.P."/>
            <person name="Wiebenga A."/>
            <person name="Yadav J.S."/>
            <person name="Braun E.L."/>
            <person name="Baker S."/>
            <person name="Garre V."/>
            <person name="Horwitz B."/>
            <person name="Torres-Martinez S."/>
            <person name="Idnurm A."/>
            <person name="Herrera-Estrella A."/>
            <person name="Gabaldon T."/>
            <person name="Grigoriev I.V."/>
        </authorList>
    </citation>
    <scope>NUCLEOTIDE SEQUENCE [LARGE SCALE GENOMIC DNA]</scope>
    <source>
        <strain evidence="2">NRRL 1555(-)</strain>
    </source>
</reference>
<dbReference type="InParanoid" id="A0A162PZT9"/>
<sequence length="144" mass="17178">MTESWGIIGKDTVLKDLIICLYVQEAHNTANPLLISALNFRSQGCKLCLQCFYLRLRQIRKCFRRIKVPYSYNHVPFAIDMMCEDYEERGNSNKKYYRRTFYKEMFCLNFEVYWSPALQQPFLEVEEARQGQDKRIIQHGDSLV</sequence>
<dbReference type="VEuPathDB" id="FungiDB:PHYBLDRAFT_60668"/>
<gene>
    <name evidence="1" type="ORF">PHYBLDRAFT_60668</name>
</gene>
<dbReference type="EMBL" id="KV440974">
    <property type="protein sequence ID" value="OAD77537.1"/>
    <property type="molecule type" value="Genomic_DNA"/>
</dbReference>
<evidence type="ECO:0000313" key="1">
    <source>
        <dbReference type="EMBL" id="OAD77537.1"/>
    </source>
</evidence>